<feature type="transmembrane region" description="Helical" evidence="1">
    <location>
        <begin position="12"/>
        <end position="32"/>
    </location>
</feature>
<feature type="transmembrane region" description="Helical" evidence="1">
    <location>
        <begin position="44"/>
        <end position="61"/>
    </location>
</feature>
<sequence length="414" mass="44066">MITPRLAWLDALRGWAAVVVAAFHVSPLVLGTGRHLRIFEIIDLGKYGVLLFFLVSGYVIPMSLERHGDLHRFWTGRLLRIYPAYLFAVLVTIGLGAAGIMRMPGQLAGETTASVLGHVTMLQDLIGTRGVLRPFWTLSFEMVFYLMVAGLFVWSRHHDSAGRREHGSAGWRGRDSAWWAAGLTIVAVCGLPDDLLGATAANRRITAVAALVLLGCVLGAYRIGLRPLTLAAGLAGIGAVTLPLLNGHATDQVTSASSGQATQMLAVMFAGTVVHRAQQGHLGRLPAAAVLTLVAVGVAVQVSPTVAVAVVATFAIAFLLRHRRLPGVLVRLGTISYSLYLLHIPVLAVIRHHTQQPLLTLVAFAAGSLAAAWAGHRWVERPAQALARRARVTAGVKAGTGTTGRVPVRAGRIL</sequence>
<feature type="transmembrane region" description="Helical" evidence="1">
    <location>
        <begin position="205"/>
        <end position="224"/>
    </location>
</feature>
<feature type="transmembrane region" description="Helical" evidence="1">
    <location>
        <begin position="290"/>
        <end position="320"/>
    </location>
</feature>
<dbReference type="GO" id="GO:0016020">
    <property type="term" value="C:membrane"/>
    <property type="evidence" value="ECO:0007669"/>
    <property type="project" value="TreeGrafter"/>
</dbReference>
<dbReference type="PANTHER" id="PTHR23028:SF53">
    <property type="entry name" value="ACYL_TRANSF_3 DOMAIN-CONTAINING PROTEIN"/>
    <property type="match status" value="1"/>
</dbReference>
<protein>
    <submittedName>
        <fullName evidence="3">Peptidoglycan/LPS O-acetylase OafA/YrhL</fullName>
    </submittedName>
</protein>
<dbReference type="GO" id="GO:0016747">
    <property type="term" value="F:acyltransferase activity, transferring groups other than amino-acyl groups"/>
    <property type="evidence" value="ECO:0007669"/>
    <property type="project" value="InterPro"/>
</dbReference>
<dbReference type="GO" id="GO:0000271">
    <property type="term" value="P:polysaccharide biosynthetic process"/>
    <property type="evidence" value="ECO:0007669"/>
    <property type="project" value="TreeGrafter"/>
</dbReference>
<dbReference type="InterPro" id="IPR050879">
    <property type="entry name" value="Acyltransferase_3"/>
</dbReference>
<evidence type="ECO:0000313" key="4">
    <source>
        <dbReference type="Proteomes" id="UP000245697"/>
    </source>
</evidence>
<dbReference type="RefSeq" id="WP_109588756.1">
    <property type="nucleotide sequence ID" value="NZ_BONA01000017.1"/>
</dbReference>
<feature type="transmembrane region" description="Helical" evidence="1">
    <location>
        <begin position="332"/>
        <end position="352"/>
    </location>
</feature>
<accession>A0A316FUB4</accession>
<dbReference type="Pfam" id="PF01757">
    <property type="entry name" value="Acyl_transf_3"/>
    <property type="match status" value="1"/>
</dbReference>
<organism evidence="3 4">
    <name type="scientific">Actinoplanes xinjiangensis</name>
    <dbReference type="NCBI Taxonomy" id="512350"/>
    <lineage>
        <taxon>Bacteria</taxon>
        <taxon>Bacillati</taxon>
        <taxon>Actinomycetota</taxon>
        <taxon>Actinomycetes</taxon>
        <taxon>Micromonosporales</taxon>
        <taxon>Micromonosporaceae</taxon>
        <taxon>Actinoplanes</taxon>
    </lineage>
</organism>
<evidence type="ECO:0000259" key="2">
    <source>
        <dbReference type="Pfam" id="PF01757"/>
    </source>
</evidence>
<evidence type="ECO:0000313" key="3">
    <source>
        <dbReference type="EMBL" id="PWK52364.1"/>
    </source>
</evidence>
<dbReference type="AlphaFoldDB" id="A0A316FUB4"/>
<dbReference type="PANTHER" id="PTHR23028">
    <property type="entry name" value="ACETYLTRANSFERASE"/>
    <property type="match status" value="1"/>
</dbReference>
<reference evidence="3 4" key="1">
    <citation type="submission" date="2018-05" db="EMBL/GenBank/DDBJ databases">
        <title>Genomic Encyclopedia of Archaeal and Bacterial Type Strains, Phase II (KMG-II): from individual species to whole genera.</title>
        <authorList>
            <person name="Goeker M."/>
        </authorList>
    </citation>
    <scope>NUCLEOTIDE SEQUENCE [LARGE SCALE GENOMIC DNA]</scope>
    <source>
        <strain evidence="3 4">DSM 45184</strain>
    </source>
</reference>
<dbReference type="EMBL" id="QGGR01000001">
    <property type="protein sequence ID" value="PWK52364.1"/>
    <property type="molecule type" value="Genomic_DNA"/>
</dbReference>
<feature type="transmembrane region" description="Helical" evidence="1">
    <location>
        <begin position="358"/>
        <end position="379"/>
    </location>
</feature>
<keyword evidence="1" id="KW-0812">Transmembrane</keyword>
<comment type="caution">
    <text evidence="3">The sequence shown here is derived from an EMBL/GenBank/DDBJ whole genome shotgun (WGS) entry which is preliminary data.</text>
</comment>
<dbReference type="Proteomes" id="UP000245697">
    <property type="component" value="Unassembled WGS sequence"/>
</dbReference>
<name>A0A316FUB4_9ACTN</name>
<dbReference type="OrthoDB" id="9807745at2"/>
<gene>
    <name evidence="3" type="ORF">BC793_101373</name>
</gene>
<keyword evidence="1" id="KW-1133">Transmembrane helix</keyword>
<feature type="transmembrane region" description="Helical" evidence="1">
    <location>
        <begin position="135"/>
        <end position="156"/>
    </location>
</feature>
<keyword evidence="1" id="KW-0472">Membrane</keyword>
<proteinExistence type="predicted"/>
<evidence type="ECO:0000256" key="1">
    <source>
        <dbReference type="SAM" id="Phobius"/>
    </source>
</evidence>
<keyword evidence="4" id="KW-1185">Reference proteome</keyword>
<dbReference type="InterPro" id="IPR002656">
    <property type="entry name" value="Acyl_transf_3_dom"/>
</dbReference>
<feature type="transmembrane region" description="Helical" evidence="1">
    <location>
        <begin position="81"/>
        <end position="101"/>
    </location>
</feature>
<feature type="domain" description="Acyltransferase 3" evidence="2">
    <location>
        <begin position="7"/>
        <end position="374"/>
    </location>
</feature>